<proteinExistence type="inferred from homology"/>
<dbReference type="EMBL" id="LFYR01000958">
    <property type="protein sequence ID" value="KMZ66659.1"/>
    <property type="molecule type" value="Genomic_DNA"/>
</dbReference>
<evidence type="ECO:0000256" key="8">
    <source>
        <dbReference type="RuleBase" id="RU366017"/>
    </source>
</evidence>
<evidence type="ECO:0000256" key="1">
    <source>
        <dbReference type="ARBA" id="ARBA00004167"/>
    </source>
</evidence>
<evidence type="ECO:0000256" key="5">
    <source>
        <dbReference type="ARBA" id="ARBA00022692"/>
    </source>
</evidence>
<dbReference type="Proteomes" id="UP000036987">
    <property type="component" value="Unassembled WGS sequence"/>
</dbReference>
<comment type="caution">
    <text evidence="9">The sequence shown here is derived from an EMBL/GenBank/DDBJ whole genome shotgun (WGS) entry which is preliminary data.</text>
</comment>
<dbReference type="OMA" id="SVRMREW"/>
<dbReference type="GO" id="GO:0016020">
    <property type="term" value="C:membrane"/>
    <property type="evidence" value="ECO:0007669"/>
    <property type="project" value="UniProtKB-SubCell"/>
</dbReference>
<keyword evidence="7 8" id="KW-0472">Membrane</keyword>
<keyword evidence="5 8" id="KW-0812">Transmembrane</keyword>
<feature type="transmembrane region" description="Helical" evidence="8">
    <location>
        <begin position="24"/>
        <end position="45"/>
    </location>
</feature>
<keyword evidence="6 8" id="KW-1133">Transmembrane helix</keyword>
<dbReference type="InterPro" id="IPR008166">
    <property type="entry name" value="Glyco_transf_92"/>
</dbReference>
<accession>A0A0K9PCG9</accession>
<evidence type="ECO:0000313" key="9">
    <source>
        <dbReference type="EMBL" id="KMZ66659.1"/>
    </source>
</evidence>
<dbReference type="OrthoDB" id="2526284at2759"/>
<evidence type="ECO:0000256" key="2">
    <source>
        <dbReference type="ARBA" id="ARBA00007647"/>
    </source>
</evidence>
<evidence type="ECO:0000313" key="10">
    <source>
        <dbReference type="Proteomes" id="UP000036987"/>
    </source>
</evidence>
<evidence type="ECO:0000256" key="7">
    <source>
        <dbReference type="ARBA" id="ARBA00023136"/>
    </source>
</evidence>
<keyword evidence="10" id="KW-1185">Reference proteome</keyword>
<organism evidence="9 10">
    <name type="scientific">Zostera marina</name>
    <name type="common">Eelgrass</name>
    <dbReference type="NCBI Taxonomy" id="29655"/>
    <lineage>
        <taxon>Eukaryota</taxon>
        <taxon>Viridiplantae</taxon>
        <taxon>Streptophyta</taxon>
        <taxon>Embryophyta</taxon>
        <taxon>Tracheophyta</taxon>
        <taxon>Spermatophyta</taxon>
        <taxon>Magnoliopsida</taxon>
        <taxon>Liliopsida</taxon>
        <taxon>Zosteraceae</taxon>
        <taxon>Zostera</taxon>
    </lineage>
</organism>
<keyword evidence="4 8" id="KW-0808">Transferase</keyword>
<name>A0A0K9PCG9_ZOSMR</name>
<comment type="similarity">
    <text evidence="2 8">Belongs to the glycosyltransferase 92 family.</text>
</comment>
<dbReference type="Pfam" id="PF01697">
    <property type="entry name" value="Glyco_transf_92"/>
    <property type="match status" value="1"/>
</dbReference>
<keyword evidence="3 8" id="KW-0328">Glycosyltransferase</keyword>
<comment type="subcellular location">
    <subcellularLocation>
        <location evidence="1">Membrane</location>
        <topology evidence="1">Single-pass membrane protein</topology>
    </subcellularLocation>
</comment>
<evidence type="ECO:0000256" key="4">
    <source>
        <dbReference type="ARBA" id="ARBA00022679"/>
    </source>
</evidence>
<sequence length="462" mass="53856">MRMNGGGTVLSPANFLSFLRNKRYLLTIVVGIVYVLLFIIFFPFINNRSDYPGNVSPTSRQSARLFQAFGKAAALYVHFGAYRGGSDSFSVIGLGSKPTHVYSKPWFRCEWISNQDHVPNSYTKGKIFLPDWGYGRVYTVVVVNCTFQRNPNADNYGGKLFVYAFYSPSPLHYEKFFLLEEPPGSYDESRFRPPFKYDYLYCGSALFGSLNPRRVREWISYHAFFFGPNSHFMLYDAGGISADVKKVLDPWIELGRVTLQDVRRQEDYDSWYYNQFLILNDCLHQNRYTANWTFLFDVDEYIYLPDGSTLESVLEELEDYSQFTIEQNPMSGKLCVDDPSRNYPTEWGFEKLNFREDITGLWRDRKYAVKARNAYTVGVHMSEFLTGKTMHDTETKIRYYHYHGTTGYMGEVCRNIVPLPEKDNATWFEKAPYVYDDNLTRFAPVIKQFERQMIGSRQAFLD</sequence>
<dbReference type="EC" id="2.4.1.-" evidence="8"/>
<reference evidence="10" key="1">
    <citation type="journal article" date="2016" name="Nature">
        <title>The genome of the seagrass Zostera marina reveals angiosperm adaptation to the sea.</title>
        <authorList>
            <person name="Olsen J.L."/>
            <person name="Rouze P."/>
            <person name="Verhelst B."/>
            <person name="Lin Y.-C."/>
            <person name="Bayer T."/>
            <person name="Collen J."/>
            <person name="Dattolo E."/>
            <person name="De Paoli E."/>
            <person name="Dittami S."/>
            <person name="Maumus F."/>
            <person name="Michel G."/>
            <person name="Kersting A."/>
            <person name="Lauritano C."/>
            <person name="Lohaus R."/>
            <person name="Toepel M."/>
            <person name="Tonon T."/>
            <person name="Vanneste K."/>
            <person name="Amirebrahimi M."/>
            <person name="Brakel J."/>
            <person name="Bostroem C."/>
            <person name="Chovatia M."/>
            <person name="Grimwood J."/>
            <person name="Jenkins J.W."/>
            <person name="Jueterbock A."/>
            <person name="Mraz A."/>
            <person name="Stam W.T."/>
            <person name="Tice H."/>
            <person name="Bornberg-Bauer E."/>
            <person name="Green P.J."/>
            <person name="Pearson G.A."/>
            <person name="Procaccini G."/>
            <person name="Duarte C.M."/>
            <person name="Schmutz J."/>
            <person name="Reusch T.B.H."/>
            <person name="Van de Peer Y."/>
        </authorList>
    </citation>
    <scope>NUCLEOTIDE SEQUENCE [LARGE SCALE GENOMIC DNA]</scope>
    <source>
        <strain evidence="10">cv. Finnish</strain>
    </source>
</reference>
<dbReference type="AlphaFoldDB" id="A0A0K9PCG9"/>
<dbReference type="PANTHER" id="PTHR21461">
    <property type="entry name" value="GLYCOSYLTRANSFERASE FAMILY 92 PROTEIN"/>
    <property type="match status" value="1"/>
</dbReference>
<evidence type="ECO:0000256" key="3">
    <source>
        <dbReference type="ARBA" id="ARBA00022676"/>
    </source>
</evidence>
<dbReference type="GO" id="GO:0005737">
    <property type="term" value="C:cytoplasm"/>
    <property type="evidence" value="ECO:0000318"/>
    <property type="project" value="GO_Central"/>
</dbReference>
<dbReference type="PANTHER" id="PTHR21461:SF56">
    <property type="entry name" value="GALACTAN BETA-1,4-GALACTOSYLTRANSFERASE GALS1"/>
    <property type="match status" value="1"/>
</dbReference>
<dbReference type="GO" id="GO:0016757">
    <property type="term" value="F:glycosyltransferase activity"/>
    <property type="evidence" value="ECO:0000318"/>
    <property type="project" value="GO_Central"/>
</dbReference>
<gene>
    <name evidence="9" type="ORF">ZOSMA_28G00150</name>
</gene>
<evidence type="ECO:0000256" key="6">
    <source>
        <dbReference type="ARBA" id="ARBA00022989"/>
    </source>
</evidence>
<protein>
    <recommendedName>
        <fullName evidence="8">Glycosyltransferase family 92 protein</fullName>
        <ecNumber evidence="8">2.4.1.-</ecNumber>
    </recommendedName>
</protein>